<dbReference type="Proteomes" id="UP000615989">
    <property type="component" value="Unassembled WGS sequence"/>
</dbReference>
<proteinExistence type="predicted"/>
<dbReference type="CDD" id="cd17631">
    <property type="entry name" value="FACL_FadD13-like"/>
    <property type="match status" value="1"/>
</dbReference>
<dbReference type="InterPro" id="IPR000873">
    <property type="entry name" value="AMP-dep_synth/lig_dom"/>
</dbReference>
<dbReference type="InterPro" id="IPR045851">
    <property type="entry name" value="AMP-bd_C_sf"/>
</dbReference>
<keyword evidence="4" id="KW-1185">Reference proteome</keyword>
<dbReference type="InterPro" id="IPR025110">
    <property type="entry name" value="AMP-bd_C"/>
</dbReference>
<dbReference type="NCBIfam" id="NF004837">
    <property type="entry name" value="PRK06187.1"/>
    <property type="match status" value="1"/>
</dbReference>
<feature type="domain" description="AMP-binding enzyme C-terminal" evidence="2">
    <location>
        <begin position="424"/>
        <end position="499"/>
    </location>
</feature>
<reference evidence="3" key="1">
    <citation type="submission" date="2019-12" db="EMBL/GenBank/DDBJ databases">
        <title>Comparative genomics gives insights into the taxonomy of the Azoarcus-Aromatoleum group and reveals separate origins of nif in the plant-associated Azoarcus and non-plant-associated Aromatoleum sub-groups.</title>
        <authorList>
            <person name="Lafos M."/>
            <person name="Maluk M."/>
            <person name="Batista M."/>
            <person name="Junghare M."/>
            <person name="Carmona M."/>
            <person name="Faoro H."/>
            <person name="Cruz L.M."/>
            <person name="Battistoni F."/>
            <person name="De Souza E."/>
            <person name="Pedrosa F."/>
            <person name="Chen W.-M."/>
            <person name="Poole P.S."/>
            <person name="Dixon R.A."/>
            <person name="James E.K."/>
        </authorList>
    </citation>
    <scope>NUCLEOTIDE SEQUENCE</scope>
    <source>
        <strain evidence="3">LuFRes1</strain>
    </source>
</reference>
<gene>
    <name evidence="3" type="ORF">GO606_01015</name>
</gene>
<dbReference type="Gene3D" id="3.30.300.30">
    <property type="match status" value="1"/>
</dbReference>
<dbReference type="InterPro" id="IPR020845">
    <property type="entry name" value="AMP-binding_CS"/>
</dbReference>
<comment type="caution">
    <text evidence="3">The sequence shown here is derived from an EMBL/GenBank/DDBJ whole genome shotgun (WGS) entry which is preliminary data.</text>
</comment>
<dbReference type="InterPro" id="IPR050237">
    <property type="entry name" value="ATP-dep_AMP-bd_enzyme"/>
</dbReference>
<evidence type="ECO:0000259" key="2">
    <source>
        <dbReference type="Pfam" id="PF13193"/>
    </source>
</evidence>
<dbReference type="PANTHER" id="PTHR43767:SF1">
    <property type="entry name" value="NONRIBOSOMAL PEPTIDE SYNTHASE PES1 (EUROFUNG)-RELATED"/>
    <property type="match status" value="1"/>
</dbReference>
<sequence length="521" mass="56213">MTLDLIARRNALRFPHKPAIVFGERSQTWLELDGRVDRVANALRACGFARGEFVAILLSNCPEFIELYLGIARAGLVALPLNYRLTPAELAQILGHARPSLLVVGAEFVDTARELETLLPGLQQPWMVGGGTLAGAKRYEQAVQDAAAGPLDSPAGEDDTFAVFFTSGTTGLPKGAMVSHRNLEANAFNQFVADGSRGDDINLVSTPLYHMGAVFMGVTYMMLGCTQVIIERFEPAAWLTAVRRHRVTVALLVPTMINAAVNHADLAVSPLSSLRLVFYGGGPMPPAVLQRALDRLRCGFTQGYGLTETLEATFLVAADHVPDGSAQQQKRLASAGREAVGAEVRVVGADGRDVATGEVGEVLVRSHSVISGYWGMPDETAKALRDGWFHTGDLGYLDDERYLFLVDRLKDMVVSGGVNIYTKEVESVLYDHPAILEAAVVGLPDDEWGEVVTAAVVLRPGMSASTGELIEHCRRSLASYKKPRAVVFLDELPKNPSGKILKRELRRLLGSGAGVAWRGVA</sequence>
<feature type="domain" description="AMP-dependent synthetase/ligase" evidence="1">
    <location>
        <begin position="8"/>
        <end position="374"/>
    </location>
</feature>
<dbReference type="PROSITE" id="PS00455">
    <property type="entry name" value="AMP_BINDING"/>
    <property type="match status" value="1"/>
</dbReference>
<dbReference type="RefSeq" id="WP_169116738.1">
    <property type="nucleotide sequence ID" value="NZ_WTVG02000040.1"/>
</dbReference>
<dbReference type="InterPro" id="IPR042099">
    <property type="entry name" value="ANL_N_sf"/>
</dbReference>
<dbReference type="GO" id="GO:0016874">
    <property type="term" value="F:ligase activity"/>
    <property type="evidence" value="ECO:0007669"/>
    <property type="project" value="UniProtKB-KW"/>
</dbReference>
<evidence type="ECO:0000259" key="1">
    <source>
        <dbReference type="Pfam" id="PF00501"/>
    </source>
</evidence>
<dbReference type="PANTHER" id="PTHR43767">
    <property type="entry name" value="LONG-CHAIN-FATTY-ACID--COA LIGASE"/>
    <property type="match status" value="1"/>
</dbReference>
<dbReference type="Pfam" id="PF00501">
    <property type="entry name" value="AMP-binding"/>
    <property type="match status" value="1"/>
</dbReference>
<dbReference type="SUPFAM" id="SSF56801">
    <property type="entry name" value="Acetyl-CoA synthetase-like"/>
    <property type="match status" value="1"/>
</dbReference>
<protein>
    <submittedName>
        <fullName evidence="3">Long-chain-fatty-acid--CoA ligase</fullName>
    </submittedName>
</protein>
<evidence type="ECO:0000313" key="3">
    <source>
        <dbReference type="EMBL" id="NMG23317.1"/>
    </source>
</evidence>
<organism evidence="3 4">
    <name type="scientific">Aromatoleum anaerobium</name>
    <dbReference type="NCBI Taxonomy" id="182180"/>
    <lineage>
        <taxon>Bacteria</taxon>
        <taxon>Pseudomonadati</taxon>
        <taxon>Pseudomonadota</taxon>
        <taxon>Betaproteobacteria</taxon>
        <taxon>Rhodocyclales</taxon>
        <taxon>Rhodocyclaceae</taxon>
        <taxon>Aromatoleum</taxon>
    </lineage>
</organism>
<accession>A0ABX1PHW4</accession>
<evidence type="ECO:0000313" key="4">
    <source>
        <dbReference type="Proteomes" id="UP000615989"/>
    </source>
</evidence>
<dbReference type="Gene3D" id="3.40.50.12780">
    <property type="entry name" value="N-terminal domain of ligase-like"/>
    <property type="match status" value="1"/>
</dbReference>
<keyword evidence="3" id="KW-0436">Ligase</keyword>
<dbReference type="Pfam" id="PF13193">
    <property type="entry name" value="AMP-binding_C"/>
    <property type="match status" value="1"/>
</dbReference>
<dbReference type="EMBL" id="WTVG01000002">
    <property type="protein sequence ID" value="NMG23317.1"/>
    <property type="molecule type" value="Genomic_DNA"/>
</dbReference>
<name>A0ABX1PHW4_9RHOO</name>